<dbReference type="PANTHER" id="PTHR30468">
    <property type="entry name" value="ALPHA-KETOGLUTARATE-DEPENDENT SULFONATE DIOXYGENASE"/>
    <property type="match status" value="1"/>
</dbReference>
<evidence type="ECO:0000256" key="2">
    <source>
        <dbReference type="ARBA" id="ARBA00022723"/>
    </source>
</evidence>
<evidence type="ECO:0000256" key="4">
    <source>
        <dbReference type="ARBA" id="ARBA00023002"/>
    </source>
</evidence>
<dbReference type="GO" id="GO:0046872">
    <property type="term" value="F:metal ion binding"/>
    <property type="evidence" value="ECO:0007669"/>
    <property type="project" value="UniProtKB-KW"/>
</dbReference>
<dbReference type="AlphaFoldDB" id="A0A0X3V9S2"/>
<keyword evidence="2" id="KW-0479">Metal-binding</keyword>
<dbReference type="GO" id="GO:0006790">
    <property type="term" value="P:sulfur compound metabolic process"/>
    <property type="evidence" value="ECO:0007669"/>
    <property type="project" value="TreeGrafter"/>
</dbReference>
<dbReference type="Pfam" id="PF02668">
    <property type="entry name" value="TauD"/>
    <property type="match status" value="1"/>
</dbReference>
<dbReference type="InterPro" id="IPR042098">
    <property type="entry name" value="TauD-like_sf"/>
</dbReference>
<gene>
    <name evidence="7" type="ORF">ADL15_04545</name>
</gene>
<reference evidence="7 8" key="1">
    <citation type="submission" date="2015-10" db="EMBL/GenBank/DDBJ databases">
        <authorList>
            <person name="Gilbert D.G."/>
        </authorList>
    </citation>
    <scope>NUCLEOTIDE SEQUENCE [LARGE SCALE GENOMIC DNA]</scope>
    <source>
        <strain evidence="7 8">NRRL B-16712</strain>
    </source>
</reference>
<evidence type="ECO:0000259" key="6">
    <source>
        <dbReference type="Pfam" id="PF02668"/>
    </source>
</evidence>
<keyword evidence="3" id="KW-0223">Dioxygenase</keyword>
<name>A0A0X3V9S2_9ACTN</name>
<dbReference type="SUPFAM" id="SSF51197">
    <property type="entry name" value="Clavaminate synthase-like"/>
    <property type="match status" value="1"/>
</dbReference>
<organism evidence="7 8">
    <name type="scientific">Actinoplanes awajinensis subsp. mycoplanecinus</name>
    <dbReference type="NCBI Taxonomy" id="135947"/>
    <lineage>
        <taxon>Bacteria</taxon>
        <taxon>Bacillati</taxon>
        <taxon>Actinomycetota</taxon>
        <taxon>Actinomycetes</taxon>
        <taxon>Micromonosporales</taxon>
        <taxon>Micromonosporaceae</taxon>
        <taxon>Actinoplanes</taxon>
    </lineage>
</organism>
<dbReference type="GO" id="GO:0005737">
    <property type="term" value="C:cytoplasm"/>
    <property type="evidence" value="ECO:0007669"/>
    <property type="project" value="TreeGrafter"/>
</dbReference>
<feature type="domain" description="TauD/TfdA-like" evidence="6">
    <location>
        <begin position="11"/>
        <end position="283"/>
    </location>
</feature>
<protein>
    <recommendedName>
        <fullName evidence="6">TauD/TfdA-like domain-containing protein</fullName>
    </recommendedName>
</protein>
<dbReference type="EMBL" id="LLZH01000013">
    <property type="protein sequence ID" value="KUL41521.1"/>
    <property type="molecule type" value="Genomic_DNA"/>
</dbReference>
<dbReference type="Gene3D" id="3.60.130.10">
    <property type="entry name" value="Clavaminate synthase-like"/>
    <property type="match status" value="1"/>
</dbReference>
<keyword evidence="8" id="KW-1185">Reference proteome</keyword>
<proteinExistence type="inferred from homology"/>
<sequence length="287" mass="32268">MTTPTTTYRLEPLGQTFGARVTDLDLRTAGQATVDALVADLTEHRVLVLPGQQLTNEEHVRVSRRFGPLDVYPVSTYVVPEHPEVLKISNIFVDGKPIGLYDGDEQEEWHTDYSWKEQTSRASLLYSLVAPTTGGDTLFADSTAAYDDLPVRLAERITGLRAVHSMNHLVETERKVNPHKASLTPEQRAKMPDVAHPLVRVHPVTGRRSLLLGSMIISGIEGLPEAQTAELLAELHEHATADRYVYRHHWAAGDLVIWDNEATMHTRTACDRRKHQRLLHRTTVLWS</sequence>
<dbReference type="GO" id="GO:0000908">
    <property type="term" value="F:taurine dioxygenase activity"/>
    <property type="evidence" value="ECO:0007669"/>
    <property type="project" value="TreeGrafter"/>
</dbReference>
<comment type="caution">
    <text evidence="7">The sequence shown here is derived from an EMBL/GenBank/DDBJ whole genome shotgun (WGS) entry which is preliminary data.</text>
</comment>
<dbReference type="OrthoDB" id="581608at2"/>
<accession>A0A0X3V9S2</accession>
<comment type="similarity">
    <text evidence="1">Belongs to the TfdA dioxygenase family.</text>
</comment>
<evidence type="ECO:0000256" key="3">
    <source>
        <dbReference type="ARBA" id="ARBA00022964"/>
    </source>
</evidence>
<dbReference type="Proteomes" id="UP000053244">
    <property type="component" value="Unassembled WGS sequence"/>
</dbReference>
<evidence type="ECO:0000313" key="8">
    <source>
        <dbReference type="Proteomes" id="UP000053244"/>
    </source>
</evidence>
<dbReference type="RefSeq" id="WP_067685301.1">
    <property type="nucleotide sequence ID" value="NZ_LLZH01000013.1"/>
</dbReference>
<keyword evidence="5" id="KW-0408">Iron</keyword>
<keyword evidence="4" id="KW-0560">Oxidoreductase</keyword>
<dbReference type="InterPro" id="IPR051323">
    <property type="entry name" value="AtsK-like"/>
</dbReference>
<dbReference type="PANTHER" id="PTHR30468:SF1">
    <property type="entry name" value="ALPHA-KETOGLUTARATE-DEPENDENT SULFONATE DIOXYGENASE"/>
    <property type="match status" value="1"/>
</dbReference>
<evidence type="ECO:0000256" key="5">
    <source>
        <dbReference type="ARBA" id="ARBA00023004"/>
    </source>
</evidence>
<evidence type="ECO:0000313" key="7">
    <source>
        <dbReference type="EMBL" id="KUL41521.1"/>
    </source>
</evidence>
<evidence type="ECO:0000256" key="1">
    <source>
        <dbReference type="ARBA" id="ARBA00005896"/>
    </source>
</evidence>
<dbReference type="InterPro" id="IPR003819">
    <property type="entry name" value="TauD/TfdA-like"/>
</dbReference>